<accession>A0A402ADB9</accession>
<organism evidence="3 4">
    <name type="scientific">Dictyobacter kobayashii</name>
    <dbReference type="NCBI Taxonomy" id="2014872"/>
    <lineage>
        <taxon>Bacteria</taxon>
        <taxon>Bacillati</taxon>
        <taxon>Chloroflexota</taxon>
        <taxon>Ktedonobacteria</taxon>
        <taxon>Ktedonobacterales</taxon>
        <taxon>Dictyobacteraceae</taxon>
        <taxon>Dictyobacter</taxon>
    </lineage>
</organism>
<dbReference type="EMBL" id="BIFS01000001">
    <property type="protein sequence ID" value="GCE17083.1"/>
    <property type="molecule type" value="Genomic_DNA"/>
</dbReference>
<dbReference type="PANTHER" id="PTHR30535:SF34">
    <property type="entry name" value="MOLYBDATE-BINDING PROTEIN MOLA"/>
    <property type="match status" value="1"/>
</dbReference>
<keyword evidence="4" id="KW-1185">Reference proteome</keyword>
<dbReference type="Gene3D" id="3.40.50.1980">
    <property type="entry name" value="Nitrogenase molybdenum iron protein domain"/>
    <property type="match status" value="1"/>
</dbReference>
<sequence length="193" mass="20959">MGLQVVDLPSPNVAQTLDQIELVGRLTHTEEVAEPLVKQMRQQIAQIQSQVKGTPATKTLLEVDNSTPGKPYVFGGGSFGDEMAQYANIANIFHSNISNGGYPQVTDESIIAANPQYIILTEDPLYGGQPSAVYKRANWGGIDAVKSHHVYRLNSDIMQRPGPRIVQGLRCLAQVVHPDKFSGALPDYCTASV</sequence>
<dbReference type="InterPro" id="IPR050902">
    <property type="entry name" value="ABC_Transporter_SBP"/>
</dbReference>
<dbReference type="AlphaFoldDB" id="A0A402ADB9"/>
<dbReference type="SUPFAM" id="SSF53807">
    <property type="entry name" value="Helical backbone' metal receptor"/>
    <property type="match status" value="1"/>
</dbReference>
<dbReference type="InterPro" id="IPR002491">
    <property type="entry name" value="ABC_transptr_periplasmic_BD"/>
</dbReference>
<comment type="similarity">
    <text evidence="1">Belongs to the bacterial solute-binding protein 8 family.</text>
</comment>
<evidence type="ECO:0000313" key="3">
    <source>
        <dbReference type="EMBL" id="GCE17083.1"/>
    </source>
</evidence>
<dbReference type="PANTHER" id="PTHR30535">
    <property type="entry name" value="VITAMIN B12-BINDING PROTEIN"/>
    <property type="match status" value="1"/>
</dbReference>
<name>A0A402ADB9_9CHLR</name>
<feature type="domain" description="Fe/B12 periplasmic-binding" evidence="2">
    <location>
        <begin position="1"/>
        <end position="180"/>
    </location>
</feature>
<evidence type="ECO:0000313" key="4">
    <source>
        <dbReference type="Proteomes" id="UP000287188"/>
    </source>
</evidence>
<comment type="caution">
    <text evidence="3">The sequence shown here is derived from an EMBL/GenBank/DDBJ whole genome shotgun (WGS) entry which is preliminary data.</text>
</comment>
<protein>
    <recommendedName>
        <fullName evidence="2">Fe/B12 periplasmic-binding domain-containing protein</fullName>
    </recommendedName>
</protein>
<gene>
    <name evidence="3" type="ORF">KDK_08830</name>
</gene>
<dbReference type="GO" id="GO:0071281">
    <property type="term" value="P:cellular response to iron ion"/>
    <property type="evidence" value="ECO:0007669"/>
    <property type="project" value="TreeGrafter"/>
</dbReference>
<evidence type="ECO:0000256" key="1">
    <source>
        <dbReference type="ARBA" id="ARBA00008814"/>
    </source>
</evidence>
<proteinExistence type="inferred from homology"/>
<dbReference type="PROSITE" id="PS50983">
    <property type="entry name" value="FE_B12_PBP"/>
    <property type="match status" value="1"/>
</dbReference>
<reference evidence="4" key="1">
    <citation type="submission" date="2018-12" db="EMBL/GenBank/DDBJ databases">
        <title>Tengunoibacter tsumagoiensis gen. nov., sp. nov., Dictyobacter kobayashii sp. nov., D. alpinus sp. nov., and D. joshuensis sp. nov. and description of Dictyobacteraceae fam. nov. within the order Ktedonobacterales isolated from Tengu-no-mugimeshi.</title>
        <authorList>
            <person name="Wang C.M."/>
            <person name="Zheng Y."/>
            <person name="Sakai Y."/>
            <person name="Toyoda A."/>
            <person name="Minakuchi Y."/>
            <person name="Abe K."/>
            <person name="Yokota A."/>
            <person name="Yabe S."/>
        </authorList>
    </citation>
    <scope>NUCLEOTIDE SEQUENCE [LARGE SCALE GENOMIC DNA]</scope>
    <source>
        <strain evidence="4">Uno11</strain>
    </source>
</reference>
<evidence type="ECO:0000259" key="2">
    <source>
        <dbReference type="PROSITE" id="PS50983"/>
    </source>
</evidence>
<dbReference type="Proteomes" id="UP000287188">
    <property type="component" value="Unassembled WGS sequence"/>
</dbReference>
<dbReference type="Pfam" id="PF01497">
    <property type="entry name" value="Peripla_BP_2"/>
    <property type="match status" value="1"/>
</dbReference>